<dbReference type="CDD" id="cd06186">
    <property type="entry name" value="NOX_Duox_like_FAD_NADP"/>
    <property type="match status" value="1"/>
</dbReference>
<dbReference type="GO" id="GO:0016491">
    <property type="term" value="F:oxidoreductase activity"/>
    <property type="evidence" value="ECO:0007669"/>
    <property type="project" value="UniProtKB-KW"/>
</dbReference>
<evidence type="ECO:0000256" key="22">
    <source>
        <dbReference type="ARBA" id="ARBA00049255"/>
    </source>
</evidence>
<dbReference type="InterPro" id="IPR017927">
    <property type="entry name" value="FAD-bd_FR_type"/>
</dbReference>
<keyword evidence="10" id="KW-0479">Metal-binding</keyword>
<dbReference type="InterPro" id="IPR004531">
    <property type="entry name" value="Phe-tRNA-synth_IIc_bsu_arc_euk"/>
</dbReference>
<dbReference type="GO" id="GO:0006811">
    <property type="term" value="P:monoatomic ion transport"/>
    <property type="evidence" value="ECO:0007669"/>
    <property type="project" value="UniProtKB-KW"/>
</dbReference>
<keyword evidence="8 26" id="KW-0436">Ligase</keyword>
<dbReference type="NCBIfam" id="TIGR00471">
    <property type="entry name" value="pheT_arch"/>
    <property type="match status" value="1"/>
</dbReference>
<dbReference type="GO" id="GO:0006432">
    <property type="term" value="P:phenylalanyl-tRNA aminoacylation"/>
    <property type="evidence" value="ECO:0007669"/>
    <property type="project" value="InterPro"/>
</dbReference>
<feature type="domain" description="B5" evidence="25">
    <location>
        <begin position="299"/>
        <end position="375"/>
    </location>
</feature>
<dbReference type="InterPro" id="IPR013121">
    <property type="entry name" value="Fe_red_NAD-bd_6"/>
</dbReference>
<dbReference type="SMART" id="SM00873">
    <property type="entry name" value="B3_4"/>
    <property type="match status" value="1"/>
</dbReference>
<dbReference type="Gene3D" id="3.40.50.80">
    <property type="entry name" value="Nucleotide-binding domain of ferredoxin-NADP reductase (FNR) module"/>
    <property type="match status" value="1"/>
</dbReference>
<evidence type="ECO:0000256" key="12">
    <source>
        <dbReference type="ARBA" id="ARBA00022840"/>
    </source>
</evidence>
<evidence type="ECO:0000256" key="21">
    <source>
        <dbReference type="ARBA" id="ARBA00033189"/>
    </source>
</evidence>
<accession>A0A2H9THB2</accession>
<dbReference type="InterPro" id="IPR020825">
    <property type="entry name" value="Phe-tRNA_synthase-like_B3/B4"/>
</dbReference>
<evidence type="ECO:0000256" key="13">
    <source>
        <dbReference type="ARBA" id="ARBA00022842"/>
    </source>
</evidence>
<keyword evidence="18" id="KW-0813">Transport</keyword>
<dbReference type="InterPro" id="IPR005146">
    <property type="entry name" value="B3/B4_tRNA-bd"/>
</dbReference>
<dbReference type="GO" id="GO:0000287">
    <property type="term" value="F:magnesium ion binding"/>
    <property type="evidence" value="ECO:0007669"/>
    <property type="project" value="InterPro"/>
</dbReference>
<organism evidence="26 27">
    <name type="scientific">Paramicrosporidium saccamoebae</name>
    <dbReference type="NCBI Taxonomy" id="1246581"/>
    <lineage>
        <taxon>Eukaryota</taxon>
        <taxon>Fungi</taxon>
        <taxon>Fungi incertae sedis</taxon>
        <taxon>Cryptomycota</taxon>
        <taxon>Cryptomycota incertae sedis</taxon>
        <taxon>Paramicrosporidium</taxon>
    </lineage>
</organism>
<evidence type="ECO:0000256" key="11">
    <source>
        <dbReference type="ARBA" id="ARBA00022741"/>
    </source>
</evidence>
<evidence type="ECO:0000256" key="7">
    <source>
        <dbReference type="ARBA" id="ARBA00022490"/>
    </source>
</evidence>
<evidence type="ECO:0000256" key="5">
    <source>
        <dbReference type="ARBA" id="ARBA00011209"/>
    </source>
</evidence>
<proteinExistence type="inferred from homology"/>
<keyword evidence="16 23" id="KW-1133">Transmembrane helix</keyword>
<dbReference type="InterPro" id="IPR045864">
    <property type="entry name" value="aa-tRNA-synth_II/BPL/LPL"/>
</dbReference>
<dbReference type="SUPFAM" id="SSF63380">
    <property type="entry name" value="Riboflavin synthase domain-like"/>
    <property type="match status" value="1"/>
</dbReference>
<dbReference type="Gene3D" id="3.30.56.10">
    <property type="match status" value="2"/>
</dbReference>
<keyword evidence="11" id="KW-0547">Nucleotide-binding</keyword>
<dbReference type="EMBL" id="MTSL01000190">
    <property type="protein sequence ID" value="PJF17115.1"/>
    <property type="molecule type" value="Genomic_DNA"/>
</dbReference>
<evidence type="ECO:0000256" key="1">
    <source>
        <dbReference type="ARBA" id="ARBA00001946"/>
    </source>
</evidence>
<dbReference type="PROSITE" id="PS51483">
    <property type="entry name" value="B5"/>
    <property type="match status" value="1"/>
</dbReference>
<dbReference type="SUPFAM" id="SSF56037">
    <property type="entry name" value="PheT/TilS domain"/>
    <property type="match status" value="1"/>
</dbReference>
<dbReference type="Pfam" id="PF08022">
    <property type="entry name" value="FAD_binding_8"/>
    <property type="match status" value="1"/>
</dbReference>
<sequence length="1019" mass="113653">MPTIHVNRAQFYKDLGQQMTDEQFDEFCFEFGIELDEVTSERQLVAKEQGEDKAAHLSDDTIYRVEIPANRYDLLTIEGLVRAVRAYLAPTPVPVYKTVAGPISVTVKPATGSIRPHIACAVLRNIKMSPEVYESLIDLQDKLHSGIGRQRTIVSIGTYDLDTLTPDMVYDAVKPEEIQFIPLNRTQSVNGRQLVELLESDLKLRKFVPIIRDSPVYPVLRDREGVVLSVPPLINGNSSKITLNTKNIFIDVTGIDITKVNIALNILTTTFARYCENVDTIESVTIIRADGSRVTSPDLACRDEAVSVAYINRSLGLSLSTDEICKLLTKMLLHVEPASADFVKVMVPPIRPDIIHACDVMEDVAIAYGFNRIPSRIPPTSCIGATYPINKLSDIVRREVALTGFSEVLTFSLCSYAENYSHLKKTDPGNEAVVLSNPKTIEFEVVHTSLIPAMLKTLASNKKMPLPIRIFQVADVVLQDPTHEVGARNERHLCAVFCGMSSGLEIIHGLLDRVMLMLNVSNTPVGSATGYYIKPSNPQQHYRMIVSWRKFFILLAFWGLYTSVGLSGFLFTYLDVNVFSDNTALHLGVSVAKTGAALIKFSSALLLLSMSRAVMTRISRTRVGRYFSVGWMIPIHRGAGIMFIAGVLIHCGAHLFNVVLLAQKGSLQWVHPTLITGLALLIIYITVAVTSLVGRIKRYSFELFYYVHYAAPLSMLLLYLHGIFCFLKNSDSRCTGSTTLYWIAIPAAVYLLDQAMSLWRGSRFAYISKVIVHPSNVIEVQIRRPDFVFLPGQYVYIKCPAVSWLQWHPFTLTSAPEEDHLSMHIRLAGSWTEKLWKLLQSSALEGIKVYVDGPYGCASQDHGKFSSIICIGAGIGQTPFASIMKSLCRSEDTDSDQSILLESSFEWFNDILVALERSDTDHLLHTHLYVTGNVNMEEQGLITAHHELGMADPITGLRSPTHFGRPRFEVLFTDWSHSLAGQRVGVFYCGPAPIGQRVESLCHGFSTRTTTFHFHEETF</sequence>
<dbReference type="Gene3D" id="3.30.930.10">
    <property type="entry name" value="Bira Bifunctional Protein, Domain 2"/>
    <property type="match status" value="1"/>
</dbReference>
<evidence type="ECO:0000256" key="20">
    <source>
        <dbReference type="ARBA" id="ARBA00023146"/>
    </source>
</evidence>
<dbReference type="Pfam" id="PF08030">
    <property type="entry name" value="NAD_binding_6"/>
    <property type="match status" value="1"/>
</dbReference>
<keyword evidence="7" id="KW-0963">Cytoplasm</keyword>
<dbReference type="InterPro" id="IPR013130">
    <property type="entry name" value="Fe3_Rdtase_TM_dom"/>
</dbReference>
<evidence type="ECO:0000256" key="14">
    <source>
        <dbReference type="ARBA" id="ARBA00022917"/>
    </source>
</evidence>
<dbReference type="EC" id="6.1.1.20" evidence="6"/>
<dbReference type="AlphaFoldDB" id="A0A2H9THB2"/>
<evidence type="ECO:0000256" key="18">
    <source>
        <dbReference type="ARBA" id="ARBA00023065"/>
    </source>
</evidence>
<evidence type="ECO:0000256" key="4">
    <source>
        <dbReference type="ARBA" id="ARBA00007438"/>
    </source>
</evidence>
<feature type="transmembrane region" description="Helical" evidence="23">
    <location>
        <begin position="706"/>
        <end position="727"/>
    </location>
</feature>
<keyword evidence="14" id="KW-0648">Protein biosynthesis</keyword>
<dbReference type="Gene3D" id="3.50.40.10">
    <property type="entry name" value="Phenylalanyl-trna Synthetase, Chain B, domain 3"/>
    <property type="match status" value="1"/>
</dbReference>
<dbReference type="STRING" id="1246581.A0A2H9THB2"/>
<evidence type="ECO:0000256" key="3">
    <source>
        <dbReference type="ARBA" id="ARBA00004496"/>
    </source>
</evidence>
<evidence type="ECO:0000256" key="15">
    <source>
        <dbReference type="ARBA" id="ARBA00022982"/>
    </source>
</evidence>
<keyword evidence="13" id="KW-0460">Magnesium</keyword>
<dbReference type="GO" id="GO:0004826">
    <property type="term" value="F:phenylalanine-tRNA ligase activity"/>
    <property type="evidence" value="ECO:0007669"/>
    <property type="project" value="UniProtKB-EC"/>
</dbReference>
<evidence type="ECO:0000256" key="6">
    <source>
        <dbReference type="ARBA" id="ARBA00012814"/>
    </source>
</evidence>
<dbReference type="Gene3D" id="2.40.30.10">
    <property type="entry name" value="Translation factors"/>
    <property type="match status" value="1"/>
</dbReference>
<dbReference type="GO" id="GO:0009328">
    <property type="term" value="C:phenylalanine-tRNA ligase complex"/>
    <property type="evidence" value="ECO:0007669"/>
    <property type="project" value="TreeGrafter"/>
</dbReference>
<comment type="subcellular location">
    <subcellularLocation>
        <location evidence="3">Cytoplasm</location>
    </subcellularLocation>
    <subcellularLocation>
        <location evidence="2">Membrane</location>
        <topology evidence="2">Multi-pass membrane protein</topology>
    </subcellularLocation>
</comment>
<dbReference type="OrthoDB" id="1698572at2759"/>
<evidence type="ECO:0000259" key="25">
    <source>
        <dbReference type="PROSITE" id="PS51483"/>
    </source>
</evidence>
<evidence type="ECO:0000256" key="2">
    <source>
        <dbReference type="ARBA" id="ARBA00004141"/>
    </source>
</evidence>
<dbReference type="SFLD" id="SFLDG01168">
    <property type="entry name" value="Ferric_reductase_subgroup_(FRE"/>
    <property type="match status" value="1"/>
</dbReference>
<dbReference type="Pfam" id="PF01794">
    <property type="entry name" value="Ferric_reduct"/>
    <property type="match status" value="1"/>
</dbReference>
<dbReference type="InterPro" id="IPR041616">
    <property type="entry name" value="PheRS_beta_core"/>
</dbReference>
<evidence type="ECO:0000256" key="23">
    <source>
        <dbReference type="SAM" id="Phobius"/>
    </source>
</evidence>
<dbReference type="SUPFAM" id="SSF55681">
    <property type="entry name" value="Class II aaRS and biotin synthetases"/>
    <property type="match status" value="1"/>
</dbReference>
<dbReference type="Proteomes" id="UP000240830">
    <property type="component" value="Unassembled WGS sequence"/>
</dbReference>
<keyword evidence="20" id="KW-0030">Aminoacyl-tRNA synthetase</keyword>
<feature type="transmembrane region" description="Helical" evidence="23">
    <location>
        <begin position="674"/>
        <end position="694"/>
    </location>
</feature>
<feature type="transmembrane region" description="Helical" evidence="23">
    <location>
        <begin position="594"/>
        <end position="615"/>
    </location>
</feature>
<feature type="transmembrane region" description="Helical" evidence="23">
    <location>
        <begin position="739"/>
        <end position="759"/>
    </location>
</feature>
<dbReference type="InterPro" id="IPR005147">
    <property type="entry name" value="tRNA_synthase_B5-dom"/>
</dbReference>
<feature type="domain" description="FAD-binding FR-type" evidence="24">
    <location>
        <begin position="760"/>
        <end position="861"/>
    </location>
</feature>
<comment type="subunit">
    <text evidence="5">Tetramer of two alpha and two beta subunits.</text>
</comment>
<dbReference type="SUPFAM" id="SSF52343">
    <property type="entry name" value="Ferredoxin reductase-like, C-terminal NADP-linked domain"/>
    <property type="match status" value="1"/>
</dbReference>
<evidence type="ECO:0000256" key="10">
    <source>
        <dbReference type="ARBA" id="ARBA00022723"/>
    </source>
</evidence>
<dbReference type="GO" id="GO:0005524">
    <property type="term" value="F:ATP binding"/>
    <property type="evidence" value="ECO:0007669"/>
    <property type="project" value="UniProtKB-KW"/>
</dbReference>
<dbReference type="InterPro" id="IPR017938">
    <property type="entry name" value="Riboflavin_synthase-like_b-brl"/>
</dbReference>
<keyword evidence="27" id="KW-1185">Reference proteome</keyword>
<keyword evidence="15" id="KW-0249">Electron transport</keyword>
<keyword evidence="9 23" id="KW-0812">Transmembrane</keyword>
<dbReference type="Pfam" id="PF03484">
    <property type="entry name" value="B5"/>
    <property type="match status" value="1"/>
</dbReference>
<dbReference type="PROSITE" id="PS51384">
    <property type="entry name" value="FAD_FR"/>
    <property type="match status" value="1"/>
</dbReference>
<evidence type="ECO:0000259" key="24">
    <source>
        <dbReference type="PROSITE" id="PS51384"/>
    </source>
</evidence>
<dbReference type="InterPro" id="IPR013112">
    <property type="entry name" value="FAD-bd_8"/>
</dbReference>
<dbReference type="SUPFAM" id="SSF46955">
    <property type="entry name" value="Putative DNA-binding domain"/>
    <property type="match status" value="2"/>
</dbReference>
<evidence type="ECO:0000256" key="9">
    <source>
        <dbReference type="ARBA" id="ARBA00022692"/>
    </source>
</evidence>
<comment type="caution">
    <text evidence="26">The sequence shown here is derived from an EMBL/GenBank/DDBJ whole genome shotgun (WGS) entry which is preliminary data.</text>
</comment>
<dbReference type="SFLD" id="SFLDS00052">
    <property type="entry name" value="Ferric_Reductase_Domain"/>
    <property type="match status" value="1"/>
</dbReference>
<evidence type="ECO:0000256" key="8">
    <source>
        <dbReference type="ARBA" id="ARBA00022598"/>
    </source>
</evidence>
<name>A0A2H9THB2_9FUNG</name>
<feature type="transmembrane region" description="Helical" evidence="23">
    <location>
        <begin position="551"/>
        <end position="574"/>
    </location>
</feature>
<evidence type="ECO:0000256" key="16">
    <source>
        <dbReference type="ARBA" id="ARBA00022989"/>
    </source>
</evidence>
<dbReference type="PANTHER" id="PTHR10947">
    <property type="entry name" value="PHENYLALANYL-TRNA SYNTHETASE BETA CHAIN AND LEUCINE-RICH REPEAT-CONTAINING PROTEIN 47"/>
    <property type="match status" value="1"/>
</dbReference>
<evidence type="ECO:0000313" key="26">
    <source>
        <dbReference type="EMBL" id="PJF17115.1"/>
    </source>
</evidence>
<dbReference type="InterPro" id="IPR009061">
    <property type="entry name" value="DNA-bd_dom_put_sf"/>
</dbReference>
<keyword evidence="12" id="KW-0067">ATP-binding</keyword>
<comment type="catalytic activity">
    <reaction evidence="22">
        <text>tRNA(Phe) + L-phenylalanine + ATP = L-phenylalanyl-tRNA(Phe) + AMP + diphosphate + H(+)</text>
        <dbReference type="Rhea" id="RHEA:19413"/>
        <dbReference type="Rhea" id="RHEA-COMP:9668"/>
        <dbReference type="Rhea" id="RHEA-COMP:9699"/>
        <dbReference type="ChEBI" id="CHEBI:15378"/>
        <dbReference type="ChEBI" id="CHEBI:30616"/>
        <dbReference type="ChEBI" id="CHEBI:33019"/>
        <dbReference type="ChEBI" id="CHEBI:58095"/>
        <dbReference type="ChEBI" id="CHEBI:78442"/>
        <dbReference type="ChEBI" id="CHEBI:78531"/>
        <dbReference type="ChEBI" id="CHEBI:456215"/>
        <dbReference type="EC" id="6.1.1.20"/>
    </reaction>
</comment>
<evidence type="ECO:0000313" key="27">
    <source>
        <dbReference type="Proteomes" id="UP000240830"/>
    </source>
</evidence>
<evidence type="ECO:0000256" key="17">
    <source>
        <dbReference type="ARBA" id="ARBA00023002"/>
    </source>
</evidence>
<keyword evidence="18" id="KW-0406">Ion transport</keyword>
<dbReference type="Pfam" id="PF03483">
    <property type="entry name" value="B3_4"/>
    <property type="match status" value="1"/>
</dbReference>
<dbReference type="InterPro" id="IPR039261">
    <property type="entry name" value="FNR_nucleotide-bd"/>
</dbReference>
<keyword evidence="17" id="KW-0560">Oxidoreductase</keyword>
<comment type="similarity">
    <text evidence="4">Belongs to the phenylalanyl-tRNA synthetase beta subunit family. Type 2 subfamily.</text>
</comment>
<comment type="cofactor">
    <cofactor evidence="1">
        <name>Mg(2+)</name>
        <dbReference type="ChEBI" id="CHEBI:18420"/>
    </cofactor>
</comment>
<dbReference type="Pfam" id="PF17759">
    <property type="entry name" value="tRNA_synthFbeta"/>
    <property type="match status" value="1"/>
</dbReference>
<keyword evidence="19 23" id="KW-0472">Membrane</keyword>
<dbReference type="GO" id="GO:0003723">
    <property type="term" value="F:RNA binding"/>
    <property type="evidence" value="ECO:0007669"/>
    <property type="project" value="InterPro"/>
</dbReference>
<dbReference type="InterPro" id="IPR040659">
    <property type="entry name" value="PhetRS_B1"/>
</dbReference>
<reference evidence="26 27" key="1">
    <citation type="submission" date="2016-10" db="EMBL/GenBank/DDBJ databases">
        <title>The genome of Paramicrosporidium saccamoebae is the missing link in understanding Cryptomycota and Microsporidia evolution.</title>
        <authorList>
            <person name="Quandt C.A."/>
            <person name="Beaudet D."/>
            <person name="Corsaro D."/>
            <person name="Michel R."/>
            <person name="Corradi N."/>
            <person name="James T."/>
        </authorList>
    </citation>
    <scope>NUCLEOTIDE SEQUENCE [LARGE SCALE GENOMIC DNA]</scope>
    <source>
        <strain evidence="26 27">KSL3</strain>
    </source>
</reference>
<evidence type="ECO:0000256" key="19">
    <source>
        <dbReference type="ARBA" id="ARBA00023136"/>
    </source>
</evidence>
<dbReference type="InterPro" id="IPR045060">
    <property type="entry name" value="Phe-tRNA-ligase_IIc_bsu"/>
</dbReference>
<dbReference type="FunFam" id="3.50.40.10:FF:000002">
    <property type="entry name" value="phenylalanine--tRNA ligase beta subunit"/>
    <property type="match status" value="1"/>
</dbReference>
<gene>
    <name evidence="26" type="ORF">PSACC_03060</name>
</gene>
<dbReference type="PANTHER" id="PTHR10947:SF0">
    <property type="entry name" value="PHENYLALANINE--TRNA LIGASE BETA SUBUNIT"/>
    <property type="match status" value="1"/>
</dbReference>
<dbReference type="SMART" id="SM00874">
    <property type="entry name" value="B5"/>
    <property type="match status" value="1"/>
</dbReference>
<dbReference type="GO" id="GO:0016020">
    <property type="term" value="C:membrane"/>
    <property type="evidence" value="ECO:0007669"/>
    <property type="project" value="UniProtKB-SubCell"/>
</dbReference>
<protein>
    <recommendedName>
        <fullName evidence="6">phenylalanine--tRNA ligase</fullName>
        <ecNumber evidence="6">6.1.1.20</ecNumber>
    </recommendedName>
    <alternativeName>
        <fullName evidence="21">Phenylalanyl-tRNA synthetase beta subunit</fullName>
    </alternativeName>
</protein>
<dbReference type="Pfam" id="PF18262">
    <property type="entry name" value="PhetRS_B1"/>
    <property type="match status" value="1"/>
</dbReference>